<dbReference type="RefSeq" id="WP_281482374.1">
    <property type="nucleotide sequence ID" value="NZ_CP124543.1"/>
</dbReference>
<protein>
    <submittedName>
        <fullName evidence="1">DUF2288 domain-containing protein</fullName>
    </submittedName>
</protein>
<dbReference type="EMBL" id="CP124543">
    <property type="protein sequence ID" value="WGV25070.1"/>
    <property type="molecule type" value="Genomic_DNA"/>
</dbReference>
<accession>A0AAJ6NR52</accession>
<dbReference type="InterPro" id="IPR018741">
    <property type="entry name" value="DUF2288"/>
</dbReference>
<name>A0AAJ6NR52_9CYAN</name>
<dbReference type="Pfam" id="PF10052">
    <property type="entry name" value="DUF2288"/>
    <property type="match status" value="1"/>
</dbReference>
<dbReference type="Proteomes" id="UP001223520">
    <property type="component" value="Chromosome"/>
</dbReference>
<sequence length="107" mass="12029">MSDLRAELTEILDEAEWDWLIPHVQRDAVIVVGRNLDLLDVGVAIASDNIALVQQWIDQQLIAKPSEVQIGEWNGDALSGLNEDSKRFHTLILQPYVLIQEIAKQDG</sequence>
<keyword evidence="2" id="KW-1185">Reference proteome</keyword>
<proteinExistence type="predicted"/>
<organism evidence="1 2">
    <name type="scientific">Halotia branconii CENA392</name>
    <dbReference type="NCBI Taxonomy" id="1539056"/>
    <lineage>
        <taxon>Bacteria</taxon>
        <taxon>Bacillati</taxon>
        <taxon>Cyanobacteriota</taxon>
        <taxon>Cyanophyceae</taxon>
        <taxon>Nostocales</taxon>
        <taxon>Nodulariaceae</taxon>
        <taxon>Halotia</taxon>
    </lineage>
</organism>
<dbReference type="AlphaFoldDB" id="A0AAJ6NR52"/>
<gene>
    <name evidence="1" type="ORF">QI031_25480</name>
</gene>
<dbReference type="KEGG" id="hbq:QI031_25480"/>
<reference evidence="1 2" key="1">
    <citation type="journal article" date="2023" name="Limnol Oceanogr Lett">
        <title>Environmental adaptations by the intertidal Antarctic cyanobacterium Halotia branconii CENA392 as revealed using long-read genome sequencing.</title>
        <authorList>
            <person name="Dextro R.B."/>
            <person name="Delbaje E."/>
            <person name="Freitas P.N.N."/>
            <person name="Geraldes V."/>
            <person name="Pinto E."/>
            <person name="Long P.F."/>
            <person name="Fiore M.F."/>
        </authorList>
    </citation>
    <scope>NUCLEOTIDE SEQUENCE [LARGE SCALE GENOMIC DNA]</scope>
    <source>
        <strain evidence="1 2">CENA392</strain>
    </source>
</reference>
<evidence type="ECO:0000313" key="1">
    <source>
        <dbReference type="EMBL" id="WGV25070.1"/>
    </source>
</evidence>
<evidence type="ECO:0000313" key="2">
    <source>
        <dbReference type="Proteomes" id="UP001223520"/>
    </source>
</evidence>